<gene>
    <name evidence="1" type="ORF">Vadar_025701</name>
</gene>
<evidence type="ECO:0000313" key="1">
    <source>
        <dbReference type="EMBL" id="KAH7849964.1"/>
    </source>
</evidence>
<dbReference type="EMBL" id="CM037157">
    <property type="protein sequence ID" value="KAH7849964.1"/>
    <property type="molecule type" value="Genomic_DNA"/>
</dbReference>
<proteinExistence type="predicted"/>
<protein>
    <submittedName>
        <fullName evidence="1">Uncharacterized protein</fullName>
    </submittedName>
</protein>
<comment type="caution">
    <text evidence="1">The sequence shown here is derived from an EMBL/GenBank/DDBJ whole genome shotgun (WGS) entry which is preliminary data.</text>
</comment>
<dbReference type="Proteomes" id="UP000828048">
    <property type="component" value="Chromosome 7"/>
</dbReference>
<keyword evidence="2" id="KW-1185">Reference proteome</keyword>
<evidence type="ECO:0000313" key="2">
    <source>
        <dbReference type="Proteomes" id="UP000828048"/>
    </source>
</evidence>
<organism evidence="1 2">
    <name type="scientific">Vaccinium darrowii</name>
    <dbReference type="NCBI Taxonomy" id="229202"/>
    <lineage>
        <taxon>Eukaryota</taxon>
        <taxon>Viridiplantae</taxon>
        <taxon>Streptophyta</taxon>
        <taxon>Embryophyta</taxon>
        <taxon>Tracheophyta</taxon>
        <taxon>Spermatophyta</taxon>
        <taxon>Magnoliopsida</taxon>
        <taxon>eudicotyledons</taxon>
        <taxon>Gunneridae</taxon>
        <taxon>Pentapetalae</taxon>
        <taxon>asterids</taxon>
        <taxon>Ericales</taxon>
        <taxon>Ericaceae</taxon>
        <taxon>Vaccinioideae</taxon>
        <taxon>Vaccinieae</taxon>
        <taxon>Vaccinium</taxon>
    </lineage>
</organism>
<reference evidence="1 2" key="1">
    <citation type="journal article" date="2021" name="Hortic Res">
        <title>High-quality reference genome and annotation aids understanding of berry development for evergreen blueberry (Vaccinium darrowii).</title>
        <authorList>
            <person name="Yu J."/>
            <person name="Hulse-Kemp A.M."/>
            <person name="Babiker E."/>
            <person name="Staton M."/>
        </authorList>
    </citation>
    <scope>NUCLEOTIDE SEQUENCE [LARGE SCALE GENOMIC DNA]</scope>
    <source>
        <strain evidence="2">cv. NJ 8807/NJ 8810</strain>
        <tissue evidence="1">Young leaf</tissue>
    </source>
</reference>
<accession>A0ACB7YAI2</accession>
<sequence length="108" mass="11824">MITLPLYAEQRMNATQLAEEVGVVVKPMVEPGKEVVGREEIERVARLVMEGDGGKVIRHRAKELRDSARIALDSGMEIGACEGMEIGAQPNKNVECSTHLVELVLGRL</sequence>
<name>A0ACB7YAI2_9ERIC</name>